<keyword evidence="5" id="KW-0378">Hydrolase</keyword>
<feature type="chain" id="PRO_5046987865" description="Proline iminopeptidase" evidence="3">
    <location>
        <begin position="20"/>
        <end position="627"/>
    </location>
</feature>
<comment type="caution">
    <text evidence="5">The sequence shown here is derived from an EMBL/GenBank/DDBJ whole genome shotgun (WGS) entry which is preliminary data.</text>
</comment>
<reference evidence="5 6" key="1">
    <citation type="submission" date="2024-09" db="EMBL/GenBank/DDBJ databases">
        <authorList>
            <person name="Sun Q."/>
            <person name="Mori K."/>
        </authorList>
    </citation>
    <scope>NUCLEOTIDE SEQUENCE [LARGE SCALE GENOMIC DNA]</scope>
    <source>
        <strain evidence="5 6">KCTC 23315</strain>
    </source>
</reference>
<dbReference type="InterPro" id="IPR000073">
    <property type="entry name" value="AB_hydrolase_1"/>
</dbReference>
<evidence type="ECO:0000256" key="2">
    <source>
        <dbReference type="SAM" id="Phobius"/>
    </source>
</evidence>
<dbReference type="EMBL" id="JBHLXP010000001">
    <property type="protein sequence ID" value="MFC0047071.1"/>
    <property type="molecule type" value="Genomic_DNA"/>
</dbReference>
<sequence>MIRLMFLGVLSLFVALTKADEPPPVKEPPPAFTAQPCDIAVVSAAVSARLQCGTLKVQSPDGSVFQLAVVRKSAAEPKAGAAPVLYLHGGPGAEMTQFLGRSEADFVPGHELIAIDMRGSGRSTPLFCPQLAANLSSLLQHSVDDSSLLQQRRDALLQCQQQMLAQGYSPADFGTAQTVQDLELLREQLNIEKWHLYSVSYGTVVALHYLAVAPKAIVSVTLDSVYPPDELLTSFKLQQDQWLRKLDQLCRQQPGCSQRFGEMPALFNRALARVSQSPLQMGASPAQMLLTPDKLRLAVMAAATAEQPLSLLPLWLEAVSRGKPTLLSPWARLLAQPSDLQLAAAMATECADRKRFYQQNRADSLEQIFALPEGICAAFAGVAAALQTPLVPETAKVRTPVLILAGGLDLFQPDSLVLSQWLGPHSQLVAVPFALHGVRGPDPCLRKMVSDFIRAPERFGPPACLKQAVMPYLITDLEPNARLAAEYAALNQGAPSTLLLVLAALLVAATLIGLIWPLLAGCWRWLAGTAQHWPKPELLSGALIGLTLSAWSGLALVLWQGLERQSAELWLGLPVDSQLWRMALLILTLPAFGMVWWLARCRLWQQLLAQLMGLTAALVALALHLLP</sequence>
<dbReference type="SUPFAM" id="SSF53474">
    <property type="entry name" value="alpha/beta-Hydrolases"/>
    <property type="match status" value="1"/>
</dbReference>
<evidence type="ECO:0000259" key="4">
    <source>
        <dbReference type="Pfam" id="PF00561"/>
    </source>
</evidence>
<name>A0ABV6B873_9GAMM</name>
<dbReference type="InterPro" id="IPR029058">
    <property type="entry name" value="AB_hydrolase_fold"/>
</dbReference>
<keyword evidence="3" id="KW-0732">Signal</keyword>
<dbReference type="InterPro" id="IPR005944">
    <property type="entry name" value="Pro_iminopeptidase"/>
</dbReference>
<proteinExistence type="predicted"/>
<protein>
    <recommendedName>
        <fullName evidence="1">Proline iminopeptidase</fullName>
    </recommendedName>
</protein>
<evidence type="ECO:0000313" key="6">
    <source>
        <dbReference type="Proteomes" id="UP001589813"/>
    </source>
</evidence>
<dbReference type="RefSeq" id="WP_377239964.1">
    <property type="nucleotide sequence ID" value="NZ_JBHLXP010000001.1"/>
</dbReference>
<keyword evidence="2" id="KW-1133">Transmembrane helix</keyword>
<dbReference type="PANTHER" id="PTHR43722">
    <property type="entry name" value="PROLINE IMINOPEPTIDASE"/>
    <property type="match status" value="1"/>
</dbReference>
<feature type="transmembrane region" description="Helical" evidence="2">
    <location>
        <begin position="498"/>
        <end position="526"/>
    </location>
</feature>
<keyword evidence="6" id="KW-1185">Reference proteome</keyword>
<evidence type="ECO:0000256" key="3">
    <source>
        <dbReference type="SAM" id="SignalP"/>
    </source>
</evidence>
<evidence type="ECO:0000256" key="1">
    <source>
        <dbReference type="ARBA" id="ARBA00021843"/>
    </source>
</evidence>
<dbReference type="Pfam" id="PF00561">
    <property type="entry name" value="Abhydrolase_1"/>
    <property type="match status" value="1"/>
</dbReference>
<accession>A0ABV6B873</accession>
<dbReference type="Proteomes" id="UP001589813">
    <property type="component" value="Unassembled WGS sequence"/>
</dbReference>
<evidence type="ECO:0000313" key="5">
    <source>
        <dbReference type="EMBL" id="MFC0047071.1"/>
    </source>
</evidence>
<keyword evidence="2" id="KW-0472">Membrane</keyword>
<dbReference type="PANTHER" id="PTHR43722:SF1">
    <property type="entry name" value="PROLINE IMINOPEPTIDASE"/>
    <property type="match status" value="1"/>
</dbReference>
<feature type="transmembrane region" description="Helical" evidence="2">
    <location>
        <begin position="538"/>
        <end position="559"/>
    </location>
</feature>
<keyword evidence="2" id="KW-0812">Transmembrane</keyword>
<feature type="transmembrane region" description="Helical" evidence="2">
    <location>
        <begin position="579"/>
        <end position="598"/>
    </location>
</feature>
<feature type="domain" description="AB hydrolase-1" evidence="4">
    <location>
        <begin position="83"/>
        <end position="432"/>
    </location>
</feature>
<gene>
    <name evidence="5" type="ORF">ACFFJP_02060</name>
</gene>
<dbReference type="Gene3D" id="3.40.50.1820">
    <property type="entry name" value="alpha/beta hydrolase"/>
    <property type="match status" value="2"/>
</dbReference>
<dbReference type="GO" id="GO:0016787">
    <property type="term" value="F:hydrolase activity"/>
    <property type="evidence" value="ECO:0007669"/>
    <property type="project" value="UniProtKB-KW"/>
</dbReference>
<feature type="transmembrane region" description="Helical" evidence="2">
    <location>
        <begin position="607"/>
        <end position="626"/>
    </location>
</feature>
<organism evidence="5 6">
    <name type="scientific">Rheinheimera tilapiae</name>
    <dbReference type="NCBI Taxonomy" id="875043"/>
    <lineage>
        <taxon>Bacteria</taxon>
        <taxon>Pseudomonadati</taxon>
        <taxon>Pseudomonadota</taxon>
        <taxon>Gammaproteobacteria</taxon>
        <taxon>Chromatiales</taxon>
        <taxon>Chromatiaceae</taxon>
        <taxon>Rheinheimera</taxon>
    </lineage>
</organism>
<feature type="signal peptide" evidence="3">
    <location>
        <begin position="1"/>
        <end position="19"/>
    </location>
</feature>